<feature type="compositionally biased region" description="Basic residues" evidence="2">
    <location>
        <begin position="225"/>
        <end position="234"/>
    </location>
</feature>
<name>A0A6V7TVN5_MELEN</name>
<feature type="region of interest" description="Disordered" evidence="2">
    <location>
        <begin position="105"/>
        <end position="137"/>
    </location>
</feature>
<dbReference type="Pfam" id="PF01391">
    <property type="entry name" value="Collagen"/>
    <property type="match status" value="1"/>
</dbReference>
<comment type="caution">
    <text evidence="4">The sequence shown here is derived from an EMBL/GenBank/DDBJ whole genome shotgun (WGS) entry which is preliminary data.</text>
</comment>
<evidence type="ECO:0000313" key="5">
    <source>
        <dbReference type="Proteomes" id="UP000580250"/>
    </source>
</evidence>
<dbReference type="PANTHER" id="PTHR24637">
    <property type="entry name" value="COLLAGEN"/>
    <property type="match status" value="1"/>
</dbReference>
<reference evidence="4 5" key="1">
    <citation type="submission" date="2020-08" db="EMBL/GenBank/DDBJ databases">
        <authorList>
            <person name="Koutsovoulos G."/>
            <person name="Danchin GJ E."/>
        </authorList>
    </citation>
    <scope>NUCLEOTIDE SEQUENCE [LARGE SCALE GENOMIC DNA]</scope>
</reference>
<dbReference type="AlphaFoldDB" id="A0A6V7TVN5"/>
<feature type="compositionally biased region" description="Pro residues" evidence="2">
    <location>
        <begin position="186"/>
        <end position="195"/>
    </location>
</feature>
<dbReference type="Proteomes" id="UP000580250">
    <property type="component" value="Unassembled WGS sequence"/>
</dbReference>
<proteinExistence type="predicted"/>
<evidence type="ECO:0000256" key="2">
    <source>
        <dbReference type="SAM" id="MobiDB-lite"/>
    </source>
</evidence>
<feature type="region of interest" description="Disordered" evidence="2">
    <location>
        <begin position="151"/>
        <end position="332"/>
    </location>
</feature>
<keyword evidence="3" id="KW-1133">Transmembrane helix</keyword>
<feature type="compositionally biased region" description="Basic residues" evidence="2">
    <location>
        <begin position="308"/>
        <end position="326"/>
    </location>
</feature>
<dbReference type="OrthoDB" id="10649622at2759"/>
<feature type="transmembrane region" description="Helical" evidence="3">
    <location>
        <begin position="6"/>
        <end position="25"/>
    </location>
</feature>
<evidence type="ECO:0000313" key="4">
    <source>
        <dbReference type="EMBL" id="CAD2134549.1"/>
    </source>
</evidence>
<feature type="compositionally biased region" description="Basic and acidic residues" evidence="2">
    <location>
        <begin position="287"/>
        <end position="296"/>
    </location>
</feature>
<accession>A0A6V7TVN5</accession>
<sequence length="332" mass="35296">MNKNKFYFKLNIFLVISIFGLLIGLEFTIKVLKKIKDVDLILSNYREEVEKDEENIRTNIHNLMLSIDSFRIRERRFPNSAFGFHPINAPKNELCICNIENTCPPGRQGKRGPPGTDGVDGKPGPHGQPGLPGNFLPIQYDFSRKCRVCPRGEGGEQGSPGLPGLPGLEGLNGNSGRNGQIGPSGPVGPPGPPGSQGPQGKTGSKGTPGNAAIIGEIGDPGPKGKQGRGGRRGTRGKDGVRGKSGEAGPRGAPGEPGKRGRKGFPGKEGPPGDKGAPGPDGLYCPCPKKDTHKEVGRSPGYGPDNPVGRRRPVQIKRGTRTRKKNEHSRDIP</sequence>
<dbReference type="EMBL" id="CAJEWN010000015">
    <property type="protein sequence ID" value="CAD2134549.1"/>
    <property type="molecule type" value="Genomic_DNA"/>
</dbReference>
<dbReference type="InterPro" id="IPR008160">
    <property type="entry name" value="Collagen"/>
</dbReference>
<keyword evidence="3" id="KW-0812">Transmembrane</keyword>
<gene>
    <name evidence="4" type="ORF">MENT_LOCUS4419</name>
</gene>
<evidence type="ECO:0000256" key="1">
    <source>
        <dbReference type="ARBA" id="ARBA00022737"/>
    </source>
</evidence>
<evidence type="ECO:0000256" key="3">
    <source>
        <dbReference type="SAM" id="Phobius"/>
    </source>
</evidence>
<keyword evidence="1" id="KW-0677">Repeat</keyword>
<feature type="compositionally biased region" description="Low complexity" evidence="2">
    <location>
        <begin position="196"/>
        <end position="209"/>
    </location>
</feature>
<organism evidence="4 5">
    <name type="scientific">Meloidogyne enterolobii</name>
    <name type="common">Root-knot nematode worm</name>
    <name type="synonym">Meloidogyne mayaguensis</name>
    <dbReference type="NCBI Taxonomy" id="390850"/>
    <lineage>
        <taxon>Eukaryota</taxon>
        <taxon>Metazoa</taxon>
        <taxon>Ecdysozoa</taxon>
        <taxon>Nematoda</taxon>
        <taxon>Chromadorea</taxon>
        <taxon>Rhabditida</taxon>
        <taxon>Tylenchina</taxon>
        <taxon>Tylenchomorpha</taxon>
        <taxon>Tylenchoidea</taxon>
        <taxon>Meloidogynidae</taxon>
        <taxon>Meloidogyninae</taxon>
        <taxon>Meloidogyne</taxon>
    </lineage>
</organism>
<keyword evidence="3" id="KW-0472">Membrane</keyword>
<protein>
    <submittedName>
        <fullName evidence="4">Uncharacterized protein</fullName>
    </submittedName>
</protein>
<feature type="compositionally biased region" description="Basic and acidic residues" evidence="2">
    <location>
        <begin position="235"/>
        <end position="244"/>
    </location>
</feature>
<feature type="compositionally biased region" description="Low complexity" evidence="2">
    <location>
        <begin position="159"/>
        <end position="184"/>
    </location>
</feature>
<feature type="compositionally biased region" description="Low complexity" evidence="2">
    <location>
        <begin position="105"/>
        <end position="114"/>
    </location>
</feature>
<feature type="compositionally biased region" description="Low complexity" evidence="2">
    <location>
        <begin position="246"/>
        <end position="255"/>
    </location>
</feature>